<dbReference type="AlphaFoldDB" id="Q7S0R0"/>
<dbReference type="InParanoid" id="Q7S0R0"/>
<keyword evidence="2" id="KW-1185">Reference proteome</keyword>
<sequence>MTPFHIHPQLYPYLNKTKIKDAPILGNGNIVRVMHAMLDARSVTMQPNPGTGDQAASKQYIRLFKVENGRGKTARGYQVLVQQPEDDNACDRYYYM</sequence>
<dbReference type="STRING" id="367110.Q7S0R0"/>
<dbReference type="KEGG" id="ncr:NCU09289"/>
<dbReference type="Proteomes" id="UP000001805">
    <property type="component" value="Chromosome 7, Linkage Group VII"/>
</dbReference>
<dbReference type="GeneID" id="3874288"/>
<dbReference type="RefSeq" id="XP_958141.3">
    <property type="nucleotide sequence ID" value="XM_953048.3"/>
</dbReference>
<dbReference type="VEuPathDB" id="FungiDB:NCU09289"/>
<dbReference type="EMBL" id="CM002242">
    <property type="protein sequence ID" value="EAA28905.3"/>
    <property type="molecule type" value="Genomic_DNA"/>
</dbReference>
<reference evidence="1 2" key="1">
    <citation type="journal article" date="2003" name="Nature">
        <title>The genome sequence of the filamentous fungus Neurospora crassa.</title>
        <authorList>
            <person name="Galagan J.E."/>
            <person name="Calvo S.E."/>
            <person name="Borkovich K.A."/>
            <person name="Selker E.U."/>
            <person name="Read N.D."/>
            <person name="Jaffe D."/>
            <person name="FitzHugh W."/>
            <person name="Ma L.J."/>
            <person name="Smirnov S."/>
            <person name="Purcell S."/>
            <person name="Rehman B."/>
            <person name="Elkins T."/>
            <person name="Engels R."/>
            <person name="Wang S."/>
            <person name="Nielsen C.B."/>
            <person name="Butler J."/>
            <person name="Endrizzi M."/>
            <person name="Qui D."/>
            <person name="Ianakiev P."/>
            <person name="Bell-Pedersen D."/>
            <person name="Nelson M.A."/>
            <person name="Werner-Washburne M."/>
            <person name="Selitrennikoff C.P."/>
            <person name="Kinsey J.A."/>
            <person name="Braun E.L."/>
            <person name="Zelter A."/>
            <person name="Schulte U."/>
            <person name="Kothe G.O."/>
            <person name="Jedd G."/>
            <person name="Mewes W."/>
            <person name="Staben C."/>
            <person name="Marcotte E."/>
            <person name="Greenberg D."/>
            <person name="Roy A."/>
            <person name="Foley K."/>
            <person name="Naylor J."/>
            <person name="Stange-Thomann N."/>
            <person name="Barrett R."/>
            <person name="Gnerre S."/>
            <person name="Kamal M."/>
            <person name="Kamvysselis M."/>
            <person name="Mauceli E."/>
            <person name="Bielke C."/>
            <person name="Rudd S."/>
            <person name="Frishman D."/>
            <person name="Krystofova S."/>
            <person name="Rasmussen C."/>
            <person name="Metzenberg R.L."/>
            <person name="Perkins D.D."/>
            <person name="Kroken S."/>
            <person name="Cogoni C."/>
            <person name="Macino G."/>
            <person name="Catcheside D."/>
            <person name="Li W."/>
            <person name="Pratt R.J."/>
            <person name="Osmani S.A."/>
            <person name="DeSouza C.P."/>
            <person name="Glass L."/>
            <person name="Orbach M.J."/>
            <person name="Berglund J.A."/>
            <person name="Voelker R."/>
            <person name="Yarden O."/>
            <person name="Plamann M."/>
            <person name="Seiler S."/>
            <person name="Dunlap J."/>
            <person name="Radford A."/>
            <person name="Aramayo R."/>
            <person name="Natvig D.O."/>
            <person name="Alex L.A."/>
            <person name="Mannhaupt G."/>
            <person name="Ebbole D.J."/>
            <person name="Freitag M."/>
            <person name="Paulsen I."/>
            <person name="Sachs M.S."/>
            <person name="Lander E.S."/>
            <person name="Nusbaum C."/>
            <person name="Birren B."/>
        </authorList>
    </citation>
    <scope>NUCLEOTIDE SEQUENCE [LARGE SCALE GENOMIC DNA]</scope>
    <source>
        <strain evidence="2">ATCC 24698 / 74-OR23-1A / CBS 708.71 / DSM 1257 / FGSC 987</strain>
    </source>
</reference>
<organism evidence="1 2">
    <name type="scientific">Neurospora crassa (strain ATCC 24698 / 74-OR23-1A / CBS 708.71 / DSM 1257 / FGSC 987)</name>
    <dbReference type="NCBI Taxonomy" id="367110"/>
    <lineage>
        <taxon>Eukaryota</taxon>
        <taxon>Fungi</taxon>
        <taxon>Dikarya</taxon>
        <taxon>Ascomycota</taxon>
        <taxon>Pezizomycotina</taxon>
        <taxon>Sordariomycetes</taxon>
        <taxon>Sordariomycetidae</taxon>
        <taxon>Sordariales</taxon>
        <taxon>Sordariaceae</taxon>
        <taxon>Neurospora</taxon>
    </lineage>
</organism>
<name>Q7S0R0_NEUCR</name>
<evidence type="ECO:0000313" key="1">
    <source>
        <dbReference type="EMBL" id="EAA28905.3"/>
    </source>
</evidence>
<dbReference type="HOGENOM" id="CLU_183922_0_0_1"/>
<gene>
    <name evidence="1" type="ORF">NCU09289</name>
</gene>
<accession>Q7S0R0</accession>
<proteinExistence type="predicted"/>
<protein>
    <submittedName>
        <fullName evidence="1">Uncharacterized protein</fullName>
    </submittedName>
</protein>
<evidence type="ECO:0000313" key="2">
    <source>
        <dbReference type="Proteomes" id="UP000001805"/>
    </source>
</evidence>